<evidence type="ECO:0008006" key="3">
    <source>
        <dbReference type="Google" id="ProtNLM"/>
    </source>
</evidence>
<evidence type="ECO:0000313" key="2">
    <source>
        <dbReference type="Proteomes" id="UP000297253"/>
    </source>
</evidence>
<reference evidence="1 2" key="1">
    <citation type="submission" date="2019-03" db="EMBL/GenBank/DDBJ databases">
        <title>Diversity of the mouse oral microbiome.</title>
        <authorList>
            <person name="Joseph S."/>
            <person name="Aduse-Opoku J."/>
            <person name="Curtis M."/>
            <person name="Wade W."/>
            <person name="Hashim A."/>
        </authorList>
    </citation>
    <scope>NUCLEOTIDE SEQUENCE [LARGE SCALE GENOMIC DNA]</scope>
    <source>
        <strain evidence="1 2">WM131</strain>
    </source>
</reference>
<sequence length="108" mass="12380">MFKKLFQKPREIEPNFYENGSEFVGVFPLVESDEKVSFPKYPERKYQVDGNPIEEFRLLVMSEIKDLVIADIAFRDGLEKLSSKVQKETADSIIVSALTTDDLLALFS</sequence>
<dbReference type="Proteomes" id="UP000297253">
    <property type="component" value="Unassembled WGS sequence"/>
</dbReference>
<name>A0A4Y9JC33_9STRE</name>
<comment type="caution">
    <text evidence="1">The sequence shown here is derived from an EMBL/GenBank/DDBJ whole genome shotgun (WGS) entry which is preliminary data.</text>
</comment>
<evidence type="ECO:0000313" key="1">
    <source>
        <dbReference type="EMBL" id="TFU97375.1"/>
    </source>
</evidence>
<dbReference type="RefSeq" id="WP_135182390.1">
    <property type="nucleotide sequence ID" value="NZ_JADGKZ010000012.1"/>
</dbReference>
<accession>A0A4Y9JC33</accession>
<organism evidence="1 2">
    <name type="scientific">Streptococcus cuniculi</name>
    <dbReference type="NCBI Taxonomy" id="1432788"/>
    <lineage>
        <taxon>Bacteria</taxon>
        <taxon>Bacillati</taxon>
        <taxon>Bacillota</taxon>
        <taxon>Bacilli</taxon>
        <taxon>Lactobacillales</taxon>
        <taxon>Streptococcaceae</taxon>
        <taxon>Streptococcus</taxon>
    </lineage>
</organism>
<proteinExistence type="predicted"/>
<dbReference type="AlphaFoldDB" id="A0A4Y9JC33"/>
<dbReference type="EMBL" id="SPPD01000012">
    <property type="protein sequence ID" value="TFU97375.1"/>
    <property type="molecule type" value="Genomic_DNA"/>
</dbReference>
<dbReference type="OrthoDB" id="2222019at2"/>
<protein>
    <recommendedName>
        <fullName evidence="3">DUF4299 family protein</fullName>
    </recommendedName>
</protein>
<gene>
    <name evidence="1" type="ORF">E4T82_08425</name>
</gene>